<feature type="region of interest" description="Disordered" evidence="1">
    <location>
        <begin position="358"/>
        <end position="379"/>
    </location>
</feature>
<evidence type="ECO:0000256" key="1">
    <source>
        <dbReference type="SAM" id="MobiDB-lite"/>
    </source>
</evidence>
<evidence type="ECO:0000313" key="3">
    <source>
        <dbReference type="Proteomes" id="UP000031737"/>
    </source>
</evidence>
<evidence type="ECO:0000313" key="2">
    <source>
        <dbReference type="EMBL" id="ESL06610.1"/>
    </source>
</evidence>
<protein>
    <submittedName>
        <fullName evidence="2">Uncharacterized protein</fullName>
    </submittedName>
</protein>
<name>A0A061IX16_TRYRA</name>
<dbReference type="Proteomes" id="UP000031737">
    <property type="component" value="Unassembled WGS sequence"/>
</dbReference>
<proteinExistence type="predicted"/>
<keyword evidence="3" id="KW-1185">Reference proteome</keyword>
<reference evidence="2 3" key="1">
    <citation type="submission" date="2013-07" db="EMBL/GenBank/DDBJ databases">
        <authorList>
            <person name="Stoco P.H."/>
            <person name="Wagner G."/>
            <person name="Gerber A."/>
            <person name="Zaha A."/>
            <person name="Thompson C."/>
            <person name="Bartholomeu D.C."/>
            <person name="Luckemeyer D.D."/>
            <person name="Bahia D."/>
            <person name="Loreto E."/>
            <person name="Prestes E.B."/>
            <person name="Lima F.M."/>
            <person name="Rodrigues-Luiz G."/>
            <person name="Vallejo G.A."/>
            <person name="Filho J.F."/>
            <person name="Monteiro K.M."/>
            <person name="Tyler K.M."/>
            <person name="de Almeida L.G."/>
            <person name="Ortiz M.F."/>
            <person name="Siervo M.A."/>
            <person name="de Moraes M.H."/>
            <person name="Cunha O.L."/>
            <person name="Mendonca-Neto R."/>
            <person name="Silva R."/>
            <person name="Teixeira S.M."/>
            <person name="Murta S.M."/>
            <person name="Sincero T.C."/>
            <person name="Mendes T.A."/>
            <person name="Urmenyi T.P."/>
            <person name="Silva V.G."/>
            <person name="da Rocha W.D."/>
            <person name="Andersson B."/>
            <person name="Romanha A.J."/>
            <person name="Steindel M."/>
            <person name="de Vasconcelos A.T."/>
            <person name="Grisard E.C."/>
        </authorList>
    </citation>
    <scope>NUCLEOTIDE SEQUENCE [LARGE SCALE GENOMIC DNA]</scope>
    <source>
        <strain evidence="2 3">SC58</strain>
    </source>
</reference>
<dbReference type="EMBL" id="AUPL01005713">
    <property type="protein sequence ID" value="ESL06610.1"/>
    <property type="molecule type" value="Genomic_DNA"/>
</dbReference>
<dbReference type="AlphaFoldDB" id="A0A061IX16"/>
<sequence>MSRKSYAGAPSYHSGYVSPAGIKVQYSNDWVKHHPLEGDGLRPLLYMHLWKKDKGSGSRLKNIRLPDTVVYEHNFPRAWYTYDADAKEINKHPGKMLDAQSIYEHFSHSTADCDVVAQFLTTCTQDNAAFGPESGLLTYMEYFTADSLREFLFGHERKPDGILQKFVLPKGNMTTRQNSQLQVMWSPLVTVVYKRTNKHRLNDVHLPLHVRAATFDGDCHLSELSLIADETKGRLESLCREVVDHVYFTDHKLITCIVLNFKIDDTNRPYLLWCSSLRVSGDRLNPRHLRVPVALSLQIEVLNDGETTRDRVKKGIKRQHQLFLMDKQLFELSRDYDFGHHCNASNVREAKRLGLVPQRGRSRRTYSRRGSPQHGPAHPFTEAMRYFGDSMPALRGENSSRRSVSSAVQQHEQQGRFSCGFLCQGQEPPDDPEHRVRSELTAMALDAWYSVYSSTLSECPAQMPTKDVTLSGPLVAALQPSELDRLLVILGLEQNSSTDDPRSFTVKPDLIGSGRRLDRPLFNAERDVREYFDELFAFRGAEITAQCLNNDSWVW</sequence>
<comment type="caution">
    <text evidence="2">The sequence shown here is derived from an EMBL/GenBank/DDBJ whole genome shotgun (WGS) entry which is preliminary data.</text>
</comment>
<accession>A0A061IX16</accession>
<dbReference type="VEuPathDB" id="TriTrypDB:TRSC58_05713"/>
<gene>
    <name evidence="2" type="ORF">TRSC58_05713</name>
</gene>
<organism evidence="2 3">
    <name type="scientific">Trypanosoma rangeli SC58</name>
    <dbReference type="NCBI Taxonomy" id="429131"/>
    <lineage>
        <taxon>Eukaryota</taxon>
        <taxon>Discoba</taxon>
        <taxon>Euglenozoa</taxon>
        <taxon>Kinetoplastea</taxon>
        <taxon>Metakinetoplastina</taxon>
        <taxon>Trypanosomatida</taxon>
        <taxon>Trypanosomatidae</taxon>
        <taxon>Trypanosoma</taxon>
        <taxon>Herpetosoma</taxon>
    </lineage>
</organism>
<dbReference type="OrthoDB" id="298589at2759"/>